<dbReference type="Gene3D" id="3.90.320.10">
    <property type="match status" value="1"/>
</dbReference>
<dbReference type="InterPro" id="IPR011604">
    <property type="entry name" value="PDDEXK-like_dom_sf"/>
</dbReference>
<protein>
    <submittedName>
        <fullName evidence="2">PD-(D/E)XK nuclease family protein</fullName>
    </submittedName>
</protein>
<evidence type="ECO:0000259" key="1">
    <source>
        <dbReference type="Pfam" id="PF12705"/>
    </source>
</evidence>
<evidence type="ECO:0000313" key="2">
    <source>
        <dbReference type="EMBL" id="MFC7336418.1"/>
    </source>
</evidence>
<gene>
    <name evidence="2" type="ORF">ACFQY0_04450</name>
</gene>
<name>A0ABW2L544_9BACT</name>
<dbReference type="InterPro" id="IPR011335">
    <property type="entry name" value="Restrct_endonuc-II-like"/>
</dbReference>
<dbReference type="InterPro" id="IPR038726">
    <property type="entry name" value="PDDEXK_AddAB-type"/>
</dbReference>
<proteinExistence type="predicted"/>
<dbReference type="Pfam" id="PF12705">
    <property type="entry name" value="PDDEXK_1"/>
    <property type="match status" value="1"/>
</dbReference>
<comment type="caution">
    <text evidence="2">The sequence shown here is derived from an EMBL/GenBank/DDBJ whole genome shotgun (WGS) entry which is preliminary data.</text>
</comment>
<dbReference type="Proteomes" id="UP001596472">
    <property type="component" value="Unassembled WGS sequence"/>
</dbReference>
<dbReference type="EMBL" id="JBHTBS010000002">
    <property type="protein sequence ID" value="MFC7336418.1"/>
    <property type="molecule type" value="Genomic_DNA"/>
</dbReference>
<organism evidence="2 3">
    <name type="scientific">Haloferula chungangensis</name>
    <dbReference type="NCBI Taxonomy" id="1048331"/>
    <lineage>
        <taxon>Bacteria</taxon>
        <taxon>Pseudomonadati</taxon>
        <taxon>Verrucomicrobiota</taxon>
        <taxon>Verrucomicrobiia</taxon>
        <taxon>Verrucomicrobiales</taxon>
        <taxon>Verrucomicrobiaceae</taxon>
        <taxon>Haloferula</taxon>
    </lineage>
</organism>
<evidence type="ECO:0000313" key="3">
    <source>
        <dbReference type="Proteomes" id="UP001596472"/>
    </source>
</evidence>
<feature type="domain" description="PD-(D/E)XK endonuclease-like" evidence="1">
    <location>
        <begin position="606"/>
        <end position="763"/>
    </location>
</feature>
<dbReference type="RefSeq" id="WP_379709587.1">
    <property type="nucleotide sequence ID" value="NZ_JBHTBS010000002.1"/>
</dbReference>
<sequence length="909" mass="101165">MDRRVFLGWSEPLLGRAVEWLWERRVELPEMTVVVPTAQSGRRLREALAEKGACLAPKVVTPGQLLMPEGSAGRAVEVAAWVEALERVTDWSAYQAVFRDAPNEGEAPGWSLALARAMVDLERSLRENTLSISTAAKWLSETIEAERWAGLAELAKLRDQVLWEWRVVGENRLLAEAPGIEGRIVFAGVWDFPDSLVRRLENAEVTCLVAAPEDEAEQFDDWGRPLQKAWEQRELPWPDVGGVELTAHARHQAQRAVALVANESTGSNELALGCADEETTGELVRAFHSAGWKVHNPGAVSGAGARAWLKTWRRFLQRPQAAEAIDLLASSSTSALVGGKRAQRVNALSKLRDGWLVRDGDDVTRVAAMDGLREKDVELAELAAQTLSSLMNWRNGFMRQPFPEAMAALLERVDGEGEWTDLRDLVDRLGVAVSRSKRPSTFWLDLVLGELRGATAEVPEGRVADVQGWLELLHADGRHLVLCGLNEGRVPAPAGANPWLPEGARKQLGLGTEALRGARDAFVLRAAIEARRLDGRVDLLLAKSGGDGDALLPSRLLLAAKGEELAKRVKQLFAGVEPPDAGVAFEIDWKWKPERREVRVKDGKQSLSVSAFKDYLSCPFRFYLKHGLGMRGSEPERVEWNARDFGNVAHEILETWGNDPEAREFNKVEALREYFELQVETQLARRFGERVPLAARLQGESLKQRLGWFSEWQAVQHVEGWRVKAVEKPFEIEIAGVEVRGTVDRIDERDGAIRVLDYKTFAKLSTHKVFSSHLTKITAATRIPSHLEEVADTRVSLVIGKAKKASDYLWRDLQVPLYAVALGEVSDLGYYVLGSSEGESGENWWGPFDEEQRESARACAAWVLEQMKAGEFWPPAEKTKHDDFEALAVGRQLVDLVKTPNEWSDGNPE</sequence>
<keyword evidence="3" id="KW-1185">Reference proteome</keyword>
<reference evidence="3" key="1">
    <citation type="journal article" date="2019" name="Int. J. Syst. Evol. Microbiol.">
        <title>The Global Catalogue of Microorganisms (GCM) 10K type strain sequencing project: providing services to taxonomists for standard genome sequencing and annotation.</title>
        <authorList>
            <consortium name="The Broad Institute Genomics Platform"/>
            <consortium name="The Broad Institute Genome Sequencing Center for Infectious Disease"/>
            <person name="Wu L."/>
            <person name="Ma J."/>
        </authorList>
    </citation>
    <scope>NUCLEOTIDE SEQUENCE [LARGE SCALE GENOMIC DNA]</scope>
    <source>
        <strain evidence="3">CGMCC 4.1467</strain>
    </source>
</reference>
<dbReference type="SUPFAM" id="SSF52980">
    <property type="entry name" value="Restriction endonuclease-like"/>
    <property type="match status" value="1"/>
</dbReference>
<accession>A0ABW2L544</accession>